<evidence type="ECO:0000313" key="2">
    <source>
        <dbReference type="Proteomes" id="UP000593573"/>
    </source>
</evidence>
<sequence length="47" mass="5453">METIIPMATNNHLCTQIQPLKTLTDWGWTFAWKIYTSQPTSTDLELI</sequence>
<dbReference type="EMBL" id="JABFAB010000010">
    <property type="protein sequence ID" value="MBA0661415.1"/>
    <property type="molecule type" value="Genomic_DNA"/>
</dbReference>
<evidence type="ECO:0000313" key="1">
    <source>
        <dbReference type="EMBL" id="MBA0661415.1"/>
    </source>
</evidence>
<name>A0A7J8VF40_9ROSI</name>
<comment type="caution">
    <text evidence="1">The sequence shown here is derived from an EMBL/GenBank/DDBJ whole genome shotgun (WGS) entry which is preliminary data.</text>
</comment>
<gene>
    <name evidence="1" type="ORF">Goklo_005711</name>
</gene>
<protein>
    <submittedName>
        <fullName evidence="1">Uncharacterized protein</fullName>
    </submittedName>
</protein>
<organism evidence="1 2">
    <name type="scientific">Gossypium klotzschianum</name>
    <dbReference type="NCBI Taxonomy" id="34286"/>
    <lineage>
        <taxon>Eukaryota</taxon>
        <taxon>Viridiplantae</taxon>
        <taxon>Streptophyta</taxon>
        <taxon>Embryophyta</taxon>
        <taxon>Tracheophyta</taxon>
        <taxon>Spermatophyta</taxon>
        <taxon>Magnoliopsida</taxon>
        <taxon>eudicotyledons</taxon>
        <taxon>Gunneridae</taxon>
        <taxon>Pentapetalae</taxon>
        <taxon>rosids</taxon>
        <taxon>malvids</taxon>
        <taxon>Malvales</taxon>
        <taxon>Malvaceae</taxon>
        <taxon>Malvoideae</taxon>
        <taxon>Gossypium</taxon>
    </lineage>
</organism>
<dbReference type="Proteomes" id="UP000593573">
    <property type="component" value="Unassembled WGS sequence"/>
</dbReference>
<reference evidence="1 2" key="1">
    <citation type="journal article" date="2019" name="Genome Biol. Evol.">
        <title>Insights into the evolution of the New World diploid cottons (Gossypium, subgenus Houzingenia) based on genome sequencing.</title>
        <authorList>
            <person name="Grover C.E."/>
            <person name="Arick M.A. 2nd"/>
            <person name="Thrash A."/>
            <person name="Conover J.L."/>
            <person name="Sanders W.S."/>
            <person name="Peterson D.G."/>
            <person name="Frelichowski J.E."/>
            <person name="Scheffler J.A."/>
            <person name="Scheffler B.E."/>
            <person name="Wendel J.F."/>
        </authorList>
    </citation>
    <scope>NUCLEOTIDE SEQUENCE [LARGE SCALE GENOMIC DNA]</scope>
    <source>
        <strain evidence="1">57</strain>
        <tissue evidence="1">Leaf</tissue>
    </source>
</reference>
<accession>A0A7J8VF40</accession>
<dbReference type="AlphaFoldDB" id="A0A7J8VF40"/>
<dbReference type="OrthoDB" id="998885at2759"/>
<proteinExistence type="predicted"/>
<keyword evidence="2" id="KW-1185">Reference proteome</keyword>